<dbReference type="NCBIfam" id="NF037995">
    <property type="entry name" value="TRAP_S1"/>
    <property type="match status" value="1"/>
</dbReference>
<keyword evidence="1" id="KW-0732">Signal</keyword>
<reference evidence="2" key="1">
    <citation type="submission" date="2009-04" db="EMBL/GenBank/DDBJ databases">
        <authorList>
            <person name="Weinstock G."/>
            <person name="Sodergren E."/>
            <person name="Clifton S."/>
            <person name="Fulton L."/>
            <person name="Fulton B."/>
            <person name="Courtney L."/>
            <person name="Fronick C."/>
            <person name="Harrison M."/>
            <person name="Strong C."/>
            <person name="Farmer C."/>
            <person name="Delahaunty K."/>
            <person name="Markovic C."/>
            <person name="Hall O."/>
            <person name="Minx P."/>
            <person name="Tomlinson C."/>
            <person name="Mitreva M."/>
            <person name="Nelson J."/>
            <person name="Hou S."/>
            <person name="Wollam A."/>
            <person name="Pepin K.H."/>
            <person name="Johnson M."/>
            <person name="Bhonagiri V."/>
            <person name="Nash W.E."/>
            <person name="Warren W."/>
            <person name="Chinwalla A."/>
            <person name="Mardis E.R."/>
            <person name="Wilson R.K."/>
        </authorList>
    </citation>
    <scope>NUCLEOTIDE SEQUENCE [LARGE SCALE GENOMIC DNA]</scope>
    <source>
        <strain evidence="2">DSM 14600</strain>
    </source>
</reference>
<dbReference type="PROSITE" id="PS51257">
    <property type="entry name" value="PROKAR_LIPOPROTEIN"/>
    <property type="match status" value="1"/>
</dbReference>
<dbReference type="NCBIfam" id="TIGR00787">
    <property type="entry name" value="dctP"/>
    <property type="match status" value="1"/>
</dbReference>
<dbReference type="InterPro" id="IPR038404">
    <property type="entry name" value="TRAP_DctP_sf"/>
</dbReference>
<dbReference type="STRING" id="626523.GCWU000342_00667"/>
<keyword evidence="3" id="KW-1185">Reference proteome</keyword>
<evidence type="ECO:0000313" key="2">
    <source>
        <dbReference type="EMBL" id="EEP29311.1"/>
    </source>
</evidence>
<dbReference type="InterPro" id="IPR018389">
    <property type="entry name" value="DctP_fam"/>
</dbReference>
<dbReference type="PIRSF" id="PIRSF006470">
    <property type="entry name" value="DctB"/>
    <property type="match status" value="1"/>
</dbReference>
<dbReference type="PANTHER" id="PTHR33376">
    <property type="match status" value="1"/>
</dbReference>
<dbReference type="GO" id="GO:0030246">
    <property type="term" value="F:carbohydrate binding"/>
    <property type="evidence" value="ECO:0007669"/>
    <property type="project" value="TreeGrafter"/>
</dbReference>
<dbReference type="GO" id="GO:0055085">
    <property type="term" value="P:transmembrane transport"/>
    <property type="evidence" value="ECO:0007669"/>
    <property type="project" value="InterPro"/>
</dbReference>
<dbReference type="CDD" id="cd13671">
    <property type="entry name" value="PBP2_TRAP_SBP_like_3"/>
    <property type="match status" value="1"/>
</dbReference>
<dbReference type="Proteomes" id="UP000003494">
    <property type="component" value="Unassembled WGS sequence"/>
</dbReference>
<dbReference type="eggNOG" id="COG1638">
    <property type="taxonomic scope" value="Bacteria"/>
</dbReference>
<gene>
    <name evidence="2" type="ORF">GCWU000342_00667</name>
</gene>
<dbReference type="EMBL" id="ACIP02000001">
    <property type="protein sequence ID" value="EEP29311.1"/>
    <property type="molecule type" value="Genomic_DNA"/>
</dbReference>
<evidence type="ECO:0000313" key="3">
    <source>
        <dbReference type="Proteomes" id="UP000003494"/>
    </source>
</evidence>
<name>C4G9L4_9FIRM</name>
<evidence type="ECO:0000256" key="1">
    <source>
        <dbReference type="ARBA" id="ARBA00022729"/>
    </source>
</evidence>
<dbReference type="GO" id="GO:0030288">
    <property type="term" value="C:outer membrane-bounded periplasmic space"/>
    <property type="evidence" value="ECO:0007669"/>
    <property type="project" value="InterPro"/>
</dbReference>
<accession>C4G9L4</accession>
<dbReference type="Gene3D" id="3.40.190.170">
    <property type="entry name" value="Bacterial extracellular solute-binding protein, family 7"/>
    <property type="match status" value="1"/>
</dbReference>
<sequence>MKEDRGMKKRLTALTLALLLGLSVLLTACGGSAKGSAASSATASKEHPMILTLAHNQAENHPVHKALVRFADQVNERTDGRIVVKIYPNGQLGSENENLEQLQAGVVAMAKVSAPNLATYNDGYNTFGLPYIFNDQADYYRVMDSQQMDDFFMSSADDGFLTMTYYDSGSRSFYTKGKAIRTPSDLDGLKIRVQDMAVQTDMMKALGGTPVTMSYGDVYTSLQTGIIDGSENNVTALTTGKHGEVAKYYSVDEHEMIPDALVMSSKVWSTLSAEDQAAVKAAAKASTEYQKELWAEATEKAVEQARQEMGVTFVYDVDKAAFQAATAPMIQTYEDKYPGVKRLMQSIEQVREAN</sequence>
<dbReference type="InterPro" id="IPR004682">
    <property type="entry name" value="TRAP_DctP"/>
</dbReference>
<dbReference type="PANTHER" id="PTHR33376:SF2">
    <property type="entry name" value="DICARBOXYLATE-BINDING PERIPLASMIC PROTEIN"/>
    <property type="match status" value="1"/>
</dbReference>
<protein>
    <submittedName>
        <fullName evidence="2">TRAP transporter solute receptor, DctP family</fullName>
    </submittedName>
</protein>
<organism evidence="2 3">
    <name type="scientific">Shuttleworthella satelles DSM 14600</name>
    <dbReference type="NCBI Taxonomy" id="626523"/>
    <lineage>
        <taxon>Bacteria</taxon>
        <taxon>Bacillati</taxon>
        <taxon>Bacillota</taxon>
        <taxon>Clostridia</taxon>
        <taxon>Lachnospirales</taxon>
        <taxon>Lachnospiraceae</taxon>
        <taxon>Shuttleworthella</taxon>
    </lineage>
</organism>
<dbReference type="Pfam" id="PF03480">
    <property type="entry name" value="DctP"/>
    <property type="match status" value="1"/>
</dbReference>
<proteinExistence type="predicted"/>
<dbReference type="HOGENOM" id="CLU_036176_4_0_9"/>
<dbReference type="AlphaFoldDB" id="C4G9L4"/>
<keyword evidence="2" id="KW-0675">Receptor</keyword>
<comment type="caution">
    <text evidence="2">The sequence shown here is derived from an EMBL/GenBank/DDBJ whole genome shotgun (WGS) entry which is preliminary data.</text>
</comment>